<reference evidence="1" key="1">
    <citation type="submission" date="2023-06" db="EMBL/GenBank/DDBJ databases">
        <authorList>
            <person name="Kurt Z."/>
        </authorList>
    </citation>
    <scope>NUCLEOTIDE SEQUENCE</scope>
</reference>
<dbReference type="EMBL" id="CATOUU010000710">
    <property type="protein sequence ID" value="CAI9943058.1"/>
    <property type="molecule type" value="Genomic_DNA"/>
</dbReference>
<gene>
    <name evidence="1" type="ORF">HINF_LOCUS30703</name>
    <name evidence="2" type="ORF">HINF_LOCUS39551</name>
</gene>
<organism evidence="1">
    <name type="scientific">Hexamita inflata</name>
    <dbReference type="NCBI Taxonomy" id="28002"/>
    <lineage>
        <taxon>Eukaryota</taxon>
        <taxon>Metamonada</taxon>
        <taxon>Diplomonadida</taxon>
        <taxon>Hexamitidae</taxon>
        <taxon>Hexamitinae</taxon>
        <taxon>Hexamita</taxon>
    </lineage>
</organism>
<sequence>MKQNHITKVNAAKLERENQQIQLNQKLKEVSLDIKTKHDRIKKLVPKPKQILTEQQIIVEKNKLDQYKEQQILSKQIQQSQQNSHEEQSDQINQKIKIKSLQCTAFCPPQLKISSRSQSSSFEKEIQLINMQKKQQEQQMYCRLEQQIRKSM</sequence>
<comment type="caution">
    <text evidence="1">The sequence shown here is derived from an EMBL/GenBank/DDBJ whole genome shotgun (WGS) entry which is preliminary data.</text>
</comment>
<proteinExistence type="predicted"/>
<dbReference type="EMBL" id="CAXDID020000153">
    <property type="protein sequence ID" value="CAL6042350.1"/>
    <property type="molecule type" value="Genomic_DNA"/>
</dbReference>
<evidence type="ECO:0000313" key="3">
    <source>
        <dbReference type="Proteomes" id="UP001642409"/>
    </source>
</evidence>
<protein>
    <submittedName>
        <fullName evidence="2">Hypothetical_protein</fullName>
    </submittedName>
</protein>
<keyword evidence="3" id="KW-1185">Reference proteome</keyword>
<reference evidence="2 3" key="2">
    <citation type="submission" date="2024-07" db="EMBL/GenBank/DDBJ databases">
        <authorList>
            <person name="Akdeniz Z."/>
        </authorList>
    </citation>
    <scope>NUCLEOTIDE SEQUENCE [LARGE SCALE GENOMIC DNA]</scope>
</reference>
<dbReference type="Proteomes" id="UP001642409">
    <property type="component" value="Unassembled WGS sequence"/>
</dbReference>
<dbReference type="AlphaFoldDB" id="A0AA86PQL6"/>
<evidence type="ECO:0000313" key="1">
    <source>
        <dbReference type="EMBL" id="CAI9943058.1"/>
    </source>
</evidence>
<evidence type="ECO:0000313" key="2">
    <source>
        <dbReference type="EMBL" id="CAL6042350.1"/>
    </source>
</evidence>
<accession>A0AA86PQL6</accession>
<name>A0AA86PQL6_9EUKA</name>